<proteinExistence type="predicted"/>
<reference evidence="1" key="1">
    <citation type="submission" date="2021-09" db="EMBL/GenBank/DDBJ databases">
        <authorList>
            <consortium name="AG Swart"/>
            <person name="Singh M."/>
            <person name="Singh A."/>
            <person name="Seah K."/>
            <person name="Emmerich C."/>
        </authorList>
    </citation>
    <scope>NUCLEOTIDE SEQUENCE</scope>
    <source>
        <strain evidence="1">ATCC30299</strain>
    </source>
</reference>
<evidence type="ECO:0000313" key="1">
    <source>
        <dbReference type="EMBL" id="CAG9330915.1"/>
    </source>
</evidence>
<dbReference type="Proteomes" id="UP001162131">
    <property type="component" value="Unassembled WGS sequence"/>
</dbReference>
<keyword evidence="2" id="KW-1185">Reference proteome</keyword>
<protein>
    <submittedName>
        <fullName evidence="1">Uncharacterized protein</fullName>
    </submittedName>
</protein>
<sequence>MVSTPRLPPTTQFLKSYHDPWDPHRKQWKTPLFNLKPKVYIFVLSSLWGFGHKGQYFTWKPLEFSLYSNWWRWKKSCISALEIR</sequence>
<organism evidence="1 2">
    <name type="scientific">Blepharisma stoltei</name>
    <dbReference type="NCBI Taxonomy" id="1481888"/>
    <lineage>
        <taxon>Eukaryota</taxon>
        <taxon>Sar</taxon>
        <taxon>Alveolata</taxon>
        <taxon>Ciliophora</taxon>
        <taxon>Postciliodesmatophora</taxon>
        <taxon>Heterotrichea</taxon>
        <taxon>Heterotrichida</taxon>
        <taxon>Blepharismidae</taxon>
        <taxon>Blepharisma</taxon>
    </lineage>
</organism>
<gene>
    <name evidence="1" type="ORF">BSTOLATCC_MIC52324</name>
</gene>
<accession>A0AAU9JVR0</accession>
<dbReference type="AlphaFoldDB" id="A0AAU9JVR0"/>
<evidence type="ECO:0000313" key="2">
    <source>
        <dbReference type="Proteomes" id="UP001162131"/>
    </source>
</evidence>
<comment type="caution">
    <text evidence="1">The sequence shown here is derived from an EMBL/GenBank/DDBJ whole genome shotgun (WGS) entry which is preliminary data.</text>
</comment>
<name>A0AAU9JVR0_9CILI</name>
<dbReference type="EMBL" id="CAJZBQ010000052">
    <property type="protein sequence ID" value="CAG9330915.1"/>
    <property type="molecule type" value="Genomic_DNA"/>
</dbReference>